<feature type="domain" description="DUF2520" evidence="2">
    <location>
        <begin position="123"/>
        <end position="248"/>
    </location>
</feature>
<dbReference type="Pfam" id="PF03807">
    <property type="entry name" value="F420_oxidored"/>
    <property type="match status" value="1"/>
</dbReference>
<dbReference type="PANTHER" id="PTHR40459">
    <property type="entry name" value="CONSERVED HYPOTHETICAL ALANINE AND LEUCINE RICH PROTEIN"/>
    <property type="match status" value="1"/>
</dbReference>
<dbReference type="InterPro" id="IPR008927">
    <property type="entry name" value="6-PGluconate_DH-like_C_sf"/>
</dbReference>
<name>A0A8J8JQQ5_9BACT</name>
<dbReference type="Gene3D" id="3.40.50.720">
    <property type="entry name" value="NAD(P)-binding Rossmann-like Domain"/>
    <property type="match status" value="1"/>
</dbReference>
<dbReference type="PANTHER" id="PTHR40459:SF1">
    <property type="entry name" value="CONSERVED HYPOTHETICAL ALANINE AND LEUCINE RICH PROTEIN"/>
    <property type="match status" value="1"/>
</dbReference>
<reference evidence="3" key="1">
    <citation type="submission" date="2019-10" db="EMBL/GenBank/DDBJ databases">
        <title>Draft genome sequence of Panacibacter sp. KCS-6.</title>
        <authorList>
            <person name="Yim K.J."/>
        </authorList>
    </citation>
    <scope>NUCLEOTIDE SEQUENCE</scope>
    <source>
        <strain evidence="3">KCS-6</strain>
    </source>
</reference>
<dbReference type="Pfam" id="PF10728">
    <property type="entry name" value="DUF2520"/>
    <property type="match status" value="1"/>
</dbReference>
<dbReference type="InterPro" id="IPR018931">
    <property type="entry name" value="DUF2520"/>
</dbReference>
<evidence type="ECO:0000313" key="3">
    <source>
        <dbReference type="EMBL" id="NNV54992.1"/>
    </source>
</evidence>
<gene>
    <name evidence="3" type="ORF">GD597_05930</name>
</gene>
<sequence length="254" mass="27101">MNVVIIGSGNVATVLAKLIKHAGHTITEIISRDITHASTLAGEVNAIAKNDITQISTDADMYIMAVADSAIATIAEKLNINKGIVVHTSGAVPMQVLSASGSGYGVLYPLQSLRKENNFIPEIPLLIAGNDETVVGTIRNFAKSLSANVSVAGNQERLQLHIAAVIVSNFTNHLYTLTADYCAAEKINFGLLLPLIQEVANRLSYSQPAQMQTGPAIRNDNSTIEKHLAVLATYPALAGLYAQLTKSIQTYYAK</sequence>
<dbReference type="SUPFAM" id="SSF51735">
    <property type="entry name" value="NAD(P)-binding Rossmann-fold domains"/>
    <property type="match status" value="1"/>
</dbReference>
<accession>A0A8J8JQQ5</accession>
<comment type="caution">
    <text evidence="3">The sequence shown here is derived from an EMBL/GenBank/DDBJ whole genome shotgun (WGS) entry which is preliminary data.</text>
</comment>
<proteinExistence type="predicted"/>
<dbReference type="Gene3D" id="1.10.1040.20">
    <property type="entry name" value="ProC-like, C-terminal domain"/>
    <property type="match status" value="1"/>
</dbReference>
<protein>
    <submittedName>
        <fullName evidence="3">DUF2520 domain-containing protein</fullName>
    </submittedName>
</protein>
<dbReference type="Proteomes" id="UP000598971">
    <property type="component" value="Unassembled WGS sequence"/>
</dbReference>
<dbReference type="AlphaFoldDB" id="A0A8J8JQQ5"/>
<evidence type="ECO:0000259" key="1">
    <source>
        <dbReference type="Pfam" id="PF03807"/>
    </source>
</evidence>
<dbReference type="EMBL" id="WHPF01000004">
    <property type="protein sequence ID" value="NNV54992.1"/>
    <property type="molecule type" value="Genomic_DNA"/>
</dbReference>
<dbReference type="InterPro" id="IPR028939">
    <property type="entry name" value="P5C_Rdtase_cat_N"/>
</dbReference>
<feature type="domain" description="Pyrroline-5-carboxylate reductase catalytic N-terminal" evidence="1">
    <location>
        <begin position="3"/>
        <end position="85"/>
    </location>
</feature>
<dbReference type="SUPFAM" id="SSF48179">
    <property type="entry name" value="6-phosphogluconate dehydrogenase C-terminal domain-like"/>
    <property type="match status" value="1"/>
</dbReference>
<evidence type="ECO:0000259" key="2">
    <source>
        <dbReference type="Pfam" id="PF10728"/>
    </source>
</evidence>
<dbReference type="InterPro" id="IPR036291">
    <property type="entry name" value="NAD(P)-bd_dom_sf"/>
</dbReference>
<keyword evidence="4" id="KW-1185">Reference proteome</keyword>
<organism evidence="3 4">
    <name type="scientific">Limnovirga soli</name>
    <dbReference type="NCBI Taxonomy" id="2656915"/>
    <lineage>
        <taxon>Bacteria</taxon>
        <taxon>Pseudomonadati</taxon>
        <taxon>Bacteroidota</taxon>
        <taxon>Chitinophagia</taxon>
        <taxon>Chitinophagales</taxon>
        <taxon>Chitinophagaceae</taxon>
        <taxon>Limnovirga</taxon>
    </lineage>
</organism>
<evidence type="ECO:0000313" key="4">
    <source>
        <dbReference type="Proteomes" id="UP000598971"/>
    </source>
</evidence>
<dbReference type="InterPro" id="IPR037108">
    <property type="entry name" value="TM1727-like_C_sf"/>
</dbReference>